<sequence>MPDIQTWGWYSPSPWPGYDPANQSNLDARGDGLSVDPAGYLEFTMRDADGDGRLWDHDSDDVHSPTPGEYVIGPTTTLNPQEIALYAGSTAVIGGVTYTGLDIEVTLFDDGTWGARLMDHSIPPGTHHDYVTSVTLGTWNGVEYDGIWTSGVDQPFVCFTAGTRIAVPGGTRAVEDLCPGDAVMTLDHGQQPVRWVAQRRIGPGGRGAPLQIASGLLGNGRAVHLSPQHRVLLGGHRILRRFSTPEVLVAVTHLQREGEVSRIRASCTRYVHLLLDRHEIVLADGLLTETLLPGPQALAMLPERDRWQLVARLPALSDGPEGVPAPGAPLSQRQAGAPACPPPASEPRPAAPRSGASSLRERLACAGARTAGGLTALRPGW</sequence>
<evidence type="ECO:0000313" key="4">
    <source>
        <dbReference type="Proteomes" id="UP000015347"/>
    </source>
</evidence>
<dbReference type="InterPro" id="IPR028992">
    <property type="entry name" value="Hedgehog/Intein_dom"/>
</dbReference>
<dbReference type="InterPro" id="IPR036844">
    <property type="entry name" value="Hint_dom_sf"/>
</dbReference>
<dbReference type="InterPro" id="IPR006141">
    <property type="entry name" value="Intein_N"/>
</dbReference>
<proteinExistence type="predicted"/>
<reference evidence="4" key="1">
    <citation type="journal article" date="2014" name="Stand. Genomic Sci.">
        <title>Genome sequence of the exopolysaccharide-producing Salipiger mucosus type strain (DSM 16094(T)), a moderately halophilic member of the Roseobacter clade.</title>
        <authorList>
            <person name="Riedel T."/>
            <person name="Spring S."/>
            <person name="Fiebig A."/>
            <person name="Petersen J."/>
            <person name="Kyrpides N.C."/>
            <person name="Goker M."/>
            <person name="Klenk H.P."/>
        </authorList>
    </citation>
    <scope>NUCLEOTIDE SEQUENCE [LARGE SCALE GENOMIC DNA]</scope>
    <source>
        <strain evidence="4">DSM 16094</strain>
    </source>
</reference>
<gene>
    <name evidence="3" type="ORF">Salmuc_01266</name>
</gene>
<dbReference type="GO" id="GO:0016539">
    <property type="term" value="P:intein-mediated protein splicing"/>
    <property type="evidence" value="ECO:0007669"/>
    <property type="project" value="InterPro"/>
</dbReference>
<accession>S9RDS5</accession>
<name>S9RDS5_9RHOB</name>
<feature type="region of interest" description="Disordered" evidence="1">
    <location>
        <begin position="318"/>
        <end position="359"/>
    </location>
</feature>
<dbReference type="HOGENOM" id="CLU_725387_0_0_5"/>
<dbReference type="PROSITE" id="PS50817">
    <property type="entry name" value="INTEIN_N_TER"/>
    <property type="match status" value="1"/>
</dbReference>
<evidence type="ECO:0000313" key="3">
    <source>
        <dbReference type="EMBL" id="EPX76280.1"/>
    </source>
</evidence>
<feature type="domain" description="Hedgehog/Intein (Hint)" evidence="2">
    <location>
        <begin position="157"/>
        <end position="294"/>
    </location>
</feature>
<dbReference type="Pfam" id="PF13403">
    <property type="entry name" value="Hint_2"/>
    <property type="match status" value="1"/>
</dbReference>
<dbReference type="Proteomes" id="UP000015347">
    <property type="component" value="Unassembled WGS sequence"/>
</dbReference>
<organism evidence="3 4">
    <name type="scientific">Salipiger mucosus DSM 16094</name>
    <dbReference type="NCBI Taxonomy" id="1123237"/>
    <lineage>
        <taxon>Bacteria</taxon>
        <taxon>Pseudomonadati</taxon>
        <taxon>Pseudomonadota</taxon>
        <taxon>Alphaproteobacteria</taxon>
        <taxon>Rhodobacterales</taxon>
        <taxon>Roseobacteraceae</taxon>
        <taxon>Salipiger</taxon>
    </lineage>
</organism>
<protein>
    <recommendedName>
        <fullName evidence="2">Hedgehog/Intein (Hint) domain-containing protein</fullName>
    </recommendedName>
</protein>
<dbReference type="eggNOG" id="COG2931">
    <property type="taxonomic scope" value="Bacteria"/>
</dbReference>
<dbReference type="Gene3D" id="2.170.16.10">
    <property type="entry name" value="Hedgehog/Intein (Hint) domain"/>
    <property type="match status" value="1"/>
</dbReference>
<keyword evidence="4" id="KW-1185">Reference proteome</keyword>
<comment type="caution">
    <text evidence="3">The sequence shown here is derived from an EMBL/GenBank/DDBJ whole genome shotgun (WGS) entry which is preliminary data.</text>
</comment>
<dbReference type="SUPFAM" id="SSF51294">
    <property type="entry name" value="Hedgehog/intein (Hint) domain"/>
    <property type="match status" value="1"/>
</dbReference>
<feature type="compositionally biased region" description="Pro residues" evidence="1">
    <location>
        <begin position="339"/>
        <end position="350"/>
    </location>
</feature>
<dbReference type="EMBL" id="APVH01000056">
    <property type="protein sequence ID" value="EPX76280.1"/>
    <property type="molecule type" value="Genomic_DNA"/>
</dbReference>
<evidence type="ECO:0000256" key="1">
    <source>
        <dbReference type="SAM" id="MobiDB-lite"/>
    </source>
</evidence>
<dbReference type="RefSeq" id="WP_021120896.1">
    <property type="nucleotide sequence ID" value="NZ_KE557284.1"/>
</dbReference>
<dbReference type="AlphaFoldDB" id="S9RDS5"/>
<dbReference type="STRING" id="1123237.Salmuc_01266"/>
<dbReference type="OrthoDB" id="6305173at2"/>
<evidence type="ECO:0000259" key="2">
    <source>
        <dbReference type="Pfam" id="PF13403"/>
    </source>
</evidence>